<gene>
    <name evidence="4" type="ORF">PSYMO_36538</name>
</gene>
<comment type="subcellular location">
    <subcellularLocation>
        <location evidence="1">Membrane</location>
    </subcellularLocation>
</comment>
<evidence type="ECO:0000313" key="5">
    <source>
        <dbReference type="Proteomes" id="UP000003465"/>
    </source>
</evidence>
<keyword evidence="2" id="KW-0472">Membrane</keyword>
<comment type="caution">
    <text evidence="4">The sequence shown here is derived from an EMBL/GenBank/DDBJ whole genome shotgun (WGS) entry which is preliminary data.</text>
</comment>
<dbReference type="Gene3D" id="2.40.160.50">
    <property type="entry name" value="membrane protein fhac: a member of the omp85/tpsb transporter family"/>
    <property type="match status" value="1"/>
</dbReference>
<dbReference type="Proteomes" id="UP000003465">
    <property type="component" value="Unassembled WGS sequence"/>
</dbReference>
<evidence type="ECO:0000313" key="4">
    <source>
        <dbReference type="EMBL" id="EGH26679.1"/>
    </source>
</evidence>
<accession>A0A656GM99</accession>
<feature type="non-terminal residue" evidence="4">
    <location>
        <position position="1"/>
    </location>
</feature>
<dbReference type="Pfam" id="PF01103">
    <property type="entry name" value="Omp85"/>
    <property type="match status" value="1"/>
</dbReference>
<feature type="non-terminal residue" evidence="4">
    <location>
        <position position="43"/>
    </location>
</feature>
<feature type="domain" description="Bacterial surface antigen (D15)" evidence="3">
    <location>
        <begin position="2"/>
        <end position="40"/>
    </location>
</feature>
<name>A0A656GM99_PSEA0</name>
<organism evidence="4 5">
    <name type="scientific">Pseudomonas amygdali pv. mori str. 301020</name>
    <dbReference type="NCBI Taxonomy" id="629261"/>
    <lineage>
        <taxon>Bacteria</taxon>
        <taxon>Pseudomonadati</taxon>
        <taxon>Pseudomonadota</taxon>
        <taxon>Gammaproteobacteria</taxon>
        <taxon>Pseudomonadales</taxon>
        <taxon>Pseudomonadaceae</taxon>
        <taxon>Pseudomonas</taxon>
        <taxon>Pseudomonas amygdali</taxon>
    </lineage>
</organism>
<evidence type="ECO:0000256" key="2">
    <source>
        <dbReference type="ARBA" id="ARBA00023136"/>
    </source>
</evidence>
<reference evidence="4 5" key="1">
    <citation type="journal article" date="2011" name="PLoS Pathog.">
        <title>Dynamic evolution of pathogenicity revealed by sequencing and comparative genomics of 19 Pseudomonas syringae isolates.</title>
        <authorList>
            <person name="Baltrus D.A."/>
            <person name="Nishimura M.T."/>
            <person name="Romanchuk A."/>
            <person name="Chang J.H."/>
            <person name="Mukhtar M.S."/>
            <person name="Cherkis K."/>
            <person name="Roach J."/>
            <person name="Grant S.R."/>
            <person name="Jones C.D."/>
            <person name="Dangl J.L."/>
        </authorList>
    </citation>
    <scope>NUCLEOTIDE SEQUENCE [LARGE SCALE GENOMIC DNA]</scope>
    <source>
        <strain evidence="4 5">301020</strain>
    </source>
</reference>
<proteinExistence type="predicted"/>
<dbReference type="EMBL" id="AEAG01002686">
    <property type="protein sequence ID" value="EGH26679.1"/>
    <property type="molecule type" value="Genomic_DNA"/>
</dbReference>
<dbReference type="GO" id="GO:0019867">
    <property type="term" value="C:outer membrane"/>
    <property type="evidence" value="ECO:0007669"/>
    <property type="project" value="InterPro"/>
</dbReference>
<sequence>ATRGHSQSLTLTSTVPGSDLQFYKLDYNGQTFLPLSDTTSLRL</sequence>
<protein>
    <submittedName>
        <fullName evidence="4">Surface antigen (D15):surface antigen variable number</fullName>
    </submittedName>
</protein>
<dbReference type="InterPro" id="IPR000184">
    <property type="entry name" value="Bac_surfAg_D15"/>
</dbReference>
<evidence type="ECO:0000259" key="3">
    <source>
        <dbReference type="Pfam" id="PF01103"/>
    </source>
</evidence>
<evidence type="ECO:0000256" key="1">
    <source>
        <dbReference type="ARBA" id="ARBA00004370"/>
    </source>
</evidence>
<dbReference type="AlphaFoldDB" id="A0A656GM99"/>